<dbReference type="InterPro" id="IPR036291">
    <property type="entry name" value="NAD(P)-bd_dom_sf"/>
</dbReference>
<dbReference type="GO" id="GO:0006571">
    <property type="term" value="P:tyrosine biosynthetic process"/>
    <property type="evidence" value="ECO:0007669"/>
    <property type="project" value="UniProtKB-UniPathway"/>
</dbReference>
<evidence type="ECO:0000256" key="7">
    <source>
        <dbReference type="ARBA" id="ARBA00023027"/>
    </source>
</evidence>
<dbReference type="Gene3D" id="3.30.70.260">
    <property type="match status" value="1"/>
</dbReference>
<dbReference type="SUPFAM" id="SSF48179">
    <property type="entry name" value="6-phosphogluconate dehydrogenase C-terminal domain-like"/>
    <property type="match status" value="1"/>
</dbReference>
<dbReference type="InterPro" id="IPR046826">
    <property type="entry name" value="PDH_N"/>
</dbReference>
<dbReference type="PROSITE" id="PS51671">
    <property type="entry name" value="ACT"/>
    <property type="match status" value="1"/>
</dbReference>
<dbReference type="GO" id="GO:0070403">
    <property type="term" value="F:NAD+ binding"/>
    <property type="evidence" value="ECO:0007669"/>
    <property type="project" value="InterPro"/>
</dbReference>
<evidence type="ECO:0000256" key="5">
    <source>
        <dbReference type="ARBA" id="ARBA00022498"/>
    </source>
</evidence>
<evidence type="ECO:0000256" key="8">
    <source>
        <dbReference type="ARBA" id="ARBA00023141"/>
    </source>
</evidence>
<protein>
    <recommendedName>
        <fullName evidence="4">Prephenate dehydrogenase</fullName>
        <ecNumber evidence="3">1.3.1.12</ecNumber>
    </recommendedName>
</protein>
<reference evidence="12" key="1">
    <citation type="submission" date="2020-02" db="EMBL/GenBank/DDBJ databases">
        <authorList>
            <person name="Meier V. D."/>
        </authorList>
    </citation>
    <scope>NUCLEOTIDE SEQUENCE</scope>
    <source>
        <strain evidence="12">AVDCRST_MAG46</strain>
    </source>
</reference>
<dbReference type="UniPathway" id="UPA00122">
    <property type="reaction ID" value="UER00961"/>
</dbReference>
<evidence type="ECO:0000313" key="12">
    <source>
        <dbReference type="EMBL" id="CAA9341998.1"/>
    </source>
</evidence>
<dbReference type="Pfam" id="PF02153">
    <property type="entry name" value="PDH_N"/>
    <property type="match status" value="1"/>
</dbReference>
<accession>A0A6J4LWR5</accession>
<dbReference type="NCBIfam" id="NF005111">
    <property type="entry name" value="PRK06545.2-3"/>
    <property type="match status" value="1"/>
</dbReference>
<dbReference type="InterPro" id="IPR050812">
    <property type="entry name" value="Preph/Arog_dehydrog"/>
</dbReference>
<keyword evidence="8" id="KW-0057">Aromatic amino acid biosynthesis</keyword>
<dbReference type="AlphaFoldDB" id="A0A6J4LWR5"/>
<comment type="catalytic activity">
    <reaction evidence="9">
        <text>prephenate + NAD(+) = 3-(4-hydroxyphenyl)pyruvate + CO2 + NADH</text>
        <dbReference type="Rhea" id="RHEA:13869"/>
        <dbReference type="ChEBI" id="CHEBI:16526"/>
        <dbReference type="ChEBI" id="CHEBI:29934"/>
        <dbReference type="ChEBI" id="CHEBI:36242"/>
        <dbReference type="ChEBI" id="CHEBI:57540"/>
        <dbReference type="ChEBI" id="CHEBI:57945"/>
        <dbReference type="EC" id="1.3.1.12"/>
    </reaction>
</comment>
<dbReference type="SUPFAM" id="SSF55021">
    <property type="entry name" value="ACT-like"/>
    <property type="match status" value="1"/>
</dbReference>
<dbReference type="NCBIfam" id="NF005112">
    <property type="entry name" value="PRK06545.2-4"/>
    <property type="match status" value="1"/>
</dbReference>
<dbReference type="Pfam" id="PF20463">
    <property type="entry name" value="PDH_C"/>
    <property type="match status" value="1"/>
</dbReference>
<dbReference type="CDD" id="cd02116">
    <property type="entry name" value="ACT"/>
    <property type="match status" value="1"/>
</dbReference>
<evidence type="ECO:0000256" key="3">
    <source>
        <dbReference type="ARBA" id="ARBA00012068"/>
    </source>
</evidence>
<evidence type="ECO:0000259" key="10">
    <source>
        <dbReference type="PROSITE" id="PS51176"/>
    </source>
</evidence>
<dbReference type="PANTHER" id="PTHR21363">
    <property type="entry name" value="PREPHENATE DEHYDROGENASE"/>
    <property type="match status" value="1"/>
</dbReference>
<sequence>MSYLVVGSGLIGTSVGLALGRDGAEVFVEDADPVHAQAAESLGAGSTAAPGGIAVVVVAVPPQHLGGAVVQALERFPEATVTDVGSVKGPPLEAARSHGVDLSRYVGSHPMAGSERSGPWAATADLFDGRAWAVTPHEDSSPQAVQAVRQLAERCGASVVEMPAHEHDAAVARVSHLPHLLSVLAAGTLVDAPPQHLALSGPGLRDVTRIAAGDPALWQEIVTANAEPIRALLQDVRDRLDELMRGVDDGSVTDVLQRGVEGTRLVPGKHGAPAPAYSVVYVAIPDRPGALARLFSDAGESGVNIEDLRIDHDPARPVGLVEVVVAEQAAATLVRALSERGWSANQ</sequence>
<comment type="similarity">
    <text evidence="2">Belongs to the prephenate/arogenate dehydrogenase family.</text>
</comment>
<evidence type="ECO:0000256" key="4">
    <source>
        <dbReference type="ARBA" id="ARBA00016891"/>
    </source>
</evidence>
<gene>
    <name evidence="12" type="ORF">AVDCRST_MAG46-2046</name>
</gene>
<dbReference type="GO" id="GO:0004665">
    <property type="term" value="F:prephenate dehydrogenase (NADP+) activity"/>
    <property type="evidence" value="ECO:0007669"/>
    <property type="project" value="InterPro"/>
</dbReference>
<organism evidence="12">
    <name type="scientific">uncultured Nocardioidaceae bacterium</name>
    <dbReference type="NCBI Taxonomy" id="253824"/>
    <lineage>
        <taxon>Bacteria</taxon>
        <taxon>Bacillati</taxon>
        <taxon>Actinomycetota</taxon>
        <taxon>Actinomycetes</taxon>
        <taxon>Propionibacteriales</taxon>
        <taxon>Nocardioidaceae</taxon>
        <taxon>environmental samples</taxon>
    </lineage>
</organism>
<dbReference type="PANTHER" id="PTHR21363:SF0">
    <property type="entry name" value="PREPHENATE DEHYDROGENASE [NADP(+)]"/>
    <property type="match status" value="1"/>
</dbReference>
<name>A0A6J4LWR5_9ACTN</name>
<evidence type="ECO:0000256" key="1">
    <source>
        <dbReference type="ARBA" id="ARBA00005067"/>
    </source>
</evidence>
<dbReference type="InterPro" id="IPR046825">
    <property type="entry name" value="PDH_C"/>
</dbReference>
<dbReference type="InterPro" id="IPR002912">
    <property type="entry name" value="ACT_dom"/>
</dbReference>
<keyword evidence="7" id="KW-0520">NAD</keyword>
<keyword evidence="5" id="KW-0827">Tyrosine biosynthesis</keyword>
<dbReference type="InterPro" id="IPR045865">
    <property type="entry name" value="ACT-like_dom_sf"/>
</dbReference>
<dbReference type="SUPFAM" id="SSF51735">
    <property type="entry name" value="NAD(P)-binding Rossmann-fold domains"/>
    <property type="match status" value="1"/>
</dbReference>
<keyword evidence="6 12" id="KW-0560">Oxidoreductase</keyword>
<evidence type="ECO:0000256" key="9">
    <source>
        <dbReference type="ARBA" id="ARBA00049260"/>
    </source>
</evidence>
<dbReference type="Gene3D" id="3.40.50.720">
    <property type="entry name" value="NAD(P)-binding Rossmann-like Domain"/>
    <property type="match status" value="1"/>
</dbReference>
<dbReference type="EC" id="1.3.1.12" evidence="3"/>
<proteinExistence type="inferred from homology"/>
<feature type="domain" description="Prephenate/arogenate dehydrogenase" evidence="10">
    <location>
        <begin position="1"/>
        <end position="277"/>
    </location>
</feature>
<dbReference type="Gene3D" id="1.10.3660.10">
    <property type="entry name" value="6-phosphogluconate dehydrogenase C-terminal like domain"/>
    <property type="match status" value="1"/>
</dbReference>
<dbReference type="PROSITE" id="PS51176">
    <property type="entry name" value="PDH_ADH"/>
    <property type="match status" value="1"/>
</dbReference>
<keyword evidence="8" id="KW-0028">Amino-acid biosynthesis</keyword>
<dbReference type="GO" id="GO:0008977">
    <property type="term" value="F:prephenate dehydrogenase (NAD+) activity"/>
    <property type="evidence" value="ECO:0007669"/>
    <property type="project" value="UniProtKB-EC"/>
</dbReference>
<evidence type="ECO:0000256" key="6">
    <source>
        <dbReference type="ARBA" id="ARBA00023002"/>
    </source>
</evidence>
<feature type="domain" description="ACT" evidence="11">
    <location>
        <begin position="279"/>
        <end position="346"/>
    </location>
</feature>
<dbReference type="EMBL" id="CADCUD010000133">
    <property type="protein sequence ID" value="CAA9341998.1"/>
    <property type="molecule type" value="Genomic_DNA"/>
</dbReference>
<comment type="pathway">
    <text evidence="1">Amino-acid biosynthesis; L-tyrosine biosynthesis; (4-hydroxyphenyl)pyruvate from prephenate (NAD(+) route): step 1/1.</text>
</comment>
<dbReference type="InterPro" id="IPR003099">
    <property type="entry name" value="Prephen_DH"/>
</dbReference>
<dbReference type="InterPro" id="IPR008927">
    <property type="entry name" value="6-PGluconate_DH-like_C_sf"/>
</dbReference>
<evidence type="ECO:0000259" key="11">
    <source>
        <dbReference type="PROSITE" id="PS51671"/>
    </source>
</evidence>
<evidence type="ECO:0000256" key="2">
    <source>
        <dbReference type="ARBA" id="ARBA00007964"/>
    </source>
</evidence>